<feature type="transmembrane region" description="Helical" evidence="1">
    <location>
        <begin position="157"/>
        <end position="190"/>
    </location>
</feature>
<keyword evidence="3" id="KW-1185">Reference proteome</keyword>
<evidence type="ECO:0000256" key="1">
    <source>
        <dbReference type="SAM" id="Phobius"/>
    </source>
</evidence>
<sequence length="254" mass="27788">MDSGLILLLVFVIIIIGLNLTKKLYWAMISGIIATVLLFKIPPLVSIKTAGLTLIKWETLEVVFILYAVTYLQRLMDNKGALRSAQKSINALTNNRRLNTMLSPMVIGLLPSAAVVKICGDIVDQSAGKYLTTVEKSVTASYFRHVSESFLPTYSSIIIALSLSGISTSSFIIGMLPMVSAQILAGYIVYIRKIPKDTGVPGSTDRKKDIMNILQGLWPIFIIILLILGTASTPFPVKTLWAIVIVIALYIIIS</sequence>
<evidence type="ECO:0000313" key="3">
    <source>
        <dbReference type="Proteomes" id="UP000675664"/>
    </source>
</evidence>
<protein>
    <submittedName>
        <fullName evidence="2">DUF401 family protein</fullName>
    </submittedName>
</protein>
<dbReference type="Proteomes" id="UP000675664">
    <property type="component" value="Unassembled WGS sequence"/>
</dbReference>
<feature type="transmembrane region" description="Helical" evidence="1">
    <location>
        <begin position="235"/>
        <end position="253"/>
    </location>
</feature>
<reference evidence="2" key="2">
    <citation type="submission" date="2021-04" db="EMBL/GenBank/DDBJ databases">
        <authorList>
            <person name="Liu J."/>
        </authorList>
    </citation>
    <scope>NUCLEOTIDE SEQUENCE</scope>
    <source>
        <strain evidence="2">BAD-6</strain>
    </source>
</reference>
<keyword evidence="1" id="KW-0472">Membrane</keyword>
<feature type="transmembrane region" description="Helical" evidence="1">
    <location>
        <begin position="5"/>
        <end position="21"/>
    </location>
</feature>
<organism evidence="2 3">
    <name type="scientific">Sinanaerobacter chloroacetimidivorans</name>
    <dbReference type="NCBI Taxonomy" id="2818044"/>
    <lineage>
        <taxon>Bacteria</taxon>
        <taxon>Bacillati</taxon>
        <taxon>Bacillota</taxon>
        <taxon>Clostridia</taxon>
        <taxon>Peptostreptococcales</taxon>
        <taxon>Anaerovoracaceae</taxon>
        <taxon>Sinanaerobacter</taxon>
    </lineage>
</organism>
<keyword evidence="1" id="KW-1133">Transmembrane helix</keyword>
<keyword evidence="1" id="KW-0812">Transmembrane</keyword>
<name>A0A8J7VXB8_9FIRM</name>
<dbReference type="PANTHER" id="PTHR39556:SF1">
    <property type="entry name" value="PROTEIN, PUTATIVE-RELATED"/>
    <property type="match status" value="1"/>
</dbReference>
<gene>
    <name evidence="2" type="ORF">KCX82_01200</name>
</gene>
<dbReference type="AlphaFoldDB" id="A0A8J7VXB8"/>
<feature type="transmembrane region" description="Helical" evidence="1">
    <location>
        <begin position="59"/>
        <end position="76"/>
    </location>
</feature>
<dbReference type="InterPro" id="IPR007294">
    <property type="entry name" value="DUF401"/>
</dbReference>
<dbReference type="PANTHER" id="PTHR39556">
    <property type="entry name" value="PROTEIN, PUTATIVE-RELATED"/>
    <property type="match status" value="1"/>
</dbReference>
<evidence type="ECO:0000313" key="2">
    <source>
        <dbReference type="EMBL" id="MBR0596479.1"/>
    </source>
</evidence>
<comment type="caution">
    <text evidence="2">The sequence shown here is derived from an EMBL/GenBank/DDBJ whole genome shotgun (WGS) entry which is preliminary data.</text>
</comment>
<dbReference type="Pfam" id="PF04165">
    <property type="entry name" value="DUF401"/>
    <property type="match status" value="1"/>
</dbReference>
<feature type="transmembrane region" description="Helical" evidence="1">
    <location>
        <begin position="27"/>
        <end position="47"/>
    </location>
</feature>
<feature type="transmembrane region" description="Helical" evidence="1">
    <location>
        <begin position="210"/>
        <end position="229"/>
    </location>
</feature>
<reference evidence="2" key="1">
    <citation type="submission" date="2021-04" db="EMBL/GenBank/DDBJ databases">
        <title>Sinoanaerobacter chloroacetimidivorans sp. nov., an obligate anaerobic bacterium isolated from anaerobic sludge.</title>
        <authorList>
            <person name="Bao Y."/>
        </authorList>
    </citation>
    <scope>NUCLEOTIDE SEQUENCE</scope>
    <source>
        <strain evidence="2">BAD-6</strain>
    </source>
</reference>
<dbReference type="EMBL" id="JAGSND010000001">
    <property type="protein sequence ID" value="MBR0596479.1"/>
    <property type="molecule type" value="Genomic_DNA"/>
</dbReference>
<proteinExistence type="predicted"/>
<accession>A0A8J7VXB8</accession>